<organism evidence="1 4">
    <name type="scientific">Pediococcus parvulus</name>
    <dbReference type="NCBI Taxonomy" id="54062"/>
    <lineage>
        <taxon>Bacteria</taxon>
        <taxon>Bacillati</taxon>
        <taxon>Bacillota</taxon>
        <taxon>Bacilli</taxon>
        <taxon>Lactobacillales</taxon>
        <taxon>Lactobacillaceae</taxon>
        <taxon>Pediococcus</taxon>
    </lineage>
</organism>
<dbReference type="RefSeq" id="WP_057783166.1">
    <property type="nucleotide sequence ID" value="NZ_BJWE01000061.1"/>
</dbReference>
<dbReference type="EMBL" id="WERX01000010">
    <property type="protein sequence ID" value="MDV7694125.1"/>
    <property type="molecule type" value="Genomic_DNA"/>
</dbReference>
<reference evidence="2 3" key="1">
    <citation type="submission" date="2016-05" db="EMBL/GenBank/DDBJ databases">
        <title>Draft genome sequence of Pediococcus parvulus 2.6, a probiotic beta-glucan producer strain.</title>
        <authorList>
            <person name="Mohedano M.L."/>
            <person name="Perez-Ramos A."/>
            <person name="Duenas M.T."/>
            <person name="Lamontanara A."/>
            <person name="Orru L."/>
            <person name="Spano G."/>
            <person name="Capozzi V."/>
            <person name="Lopez P."/>
        </authorList>
    </citation>
    <scope>NUCLEOTIDE SEQUENCE [LARGE SCALE GENOMIC DNA]</scope>
    <source>
        <strain evidence="2 3">2.6</strain>
    </source>
</reference>
<dbReference type="AlphaFoldDB" id="A0A176TIX3"/>
<gene>
    <name evidence="2" type="ORF">A7K95_09090</name>
    <name evidence="1" type="ORF">GA842_04335</name>
</gene>
<comment type="caution">
    <text evidence="1">The sequence shown here is derived from an EMBL/GenBank/DDBJ whole genome shotgun (WGS) entry which is preliminary data.</text>
</comment>
<dbReference type="EMBL" id="LXND01000069">
    <property type="protein sequence ID" value="OAD63482.1"/>
    <property type="molecule type" value="Genomic_DNA"/>
</dbReference>
<dbReference type="Proteomes" id="UP001275867">
    <property type="component" value="Unassembled WGS sequence"/>
</dbReference>
<dbReference type="GeneID" id="93383725"/>
<protein>
    <submittedName>
        <fullName evidence="1">Uncharacterized protein</fullName>
    </submittedName>
</protein>
<dbReference type="OrthoDB" id="2148857at2"/>
<name>A0A176TIX3_9LACO</name>
<evidence type="ECO:0000313" key="2">
    <source>
        <dbReference type="EMBL" id="OAD63482.1"/>
    </source>
</evidence>
<proteinExistence type="predicted"/>
<evidence type="ECO:0000313" key="1">
    <source>
        <dbReference type="EMBL" id="MDV7694125.1"/>
    </source>
</evidence>
<evidence type="ECO:0000313" key="3">
    <source>
        <dbReference type="Proteomes" id="UP000077280"/>
    </source>
</evidence>
<keyword evidence="3" id="KW-1185">Reference proteome</keyword>
<accession>A0A176TIX3</accession>
<evidence type="ECO:0000313" key="4">
    <source>
        <dbReference type="Proteomes" id="UP001275867"/>
    </source>
</evidence>
<reference evidence="1" key="2">
    <citation type="submission" date="2019-10" db="EMBL/GenBank/DDBJ databases">
        <title>Malate fermentation in French cider.</title>
        <authorList>
            <person name="Cousin F.J."/>
            <person name="Medina Fernandez S."/>
            <person name="Misery B."/>
            <person name="Laplace J.-M."/>
            <person name="Cretenet M."/>
        </authorList>
    </citation>
    <scope>NUCLEOTIDE SEQUENCE</scope>
    <source>
        <strain evidence="1">UCMA15901</strain>
    </source>
</reference>
<sequence>MKIKSNDLLETIRDENFAPETFKVTSTKLKKDPKGALKSVFGYLQTALKETAVVEADVAIRKDVVLKFQTNIINLPFNYPNKIEQLTEVDTDYDVNLYAIFEAEEINASHLRIDLMGSVDNFLAGDADVYQNIADWVILQFEKLETKKEK</sequence>
<dbReference type="Proteomes" id="UP000077280">
    <property type="component" value="Unassembled WGS sequence"/>
</dbReference>